<proteinExistence type="inferred from homology"/>
<dbReference type="PANTHER" id="PTHR47968:SF67">
    <property type="entry name" value="KINESIN MOTOR DOMAIN-CONTAINING PROTEIN"/>
    <property type="match status" value="1"/>
</dbReference>
<keyword evidence="2 5" id="KW-0547">Nucleotide-binding</keyword>
<evidence type="ECO:0000313" key="11">
    <source>
        <dbReference type="Proteomes" id="UP000736164"/>
    </source>
</evidence>
<reference evidence="10" key="1">
    <citation type="journal article" date="2021" name="Cell">
        <title>Tracing the genetic footprints of vertebrate landing in non-teleost ray-finned fishes.</title>
        <authorList>
            <person name="Bi X."/>
            <person name="Wang K."/>
            <person name="Yang L."/>
            <person name="Pan H."/>
            <person name="Jiang H."/>
            <person name="Wei Q."/>
            <person name="Fang M."/>
            <person name="Yu H."/>
            <person name="Zhu C."/>
            <person name="Cai Y."/>
            <person name="He Y."/>
            <person name="Gan X."/>
            <person name="Zeng H."/>
            <person name="Yu D."/>
            <person name="Zhu Y."/>
            <person name="Jiang H."/>
            <person name="Qiu Q."/>
            <person name="Yang H."/>
            <person name="Zhang Y.E."/>
            <person name="Wang W."/>
            <person name="Zhu M."/>
            <person name="He S."/>
            <person name="Zhang G."/>
        </authorList>
    </citation>
    <scope>NUCLEOTIDE SEQUENCE</scope>
    <source>
        <strain evidence="10">Allg_001</strain>
    </source>
</reference>
<keyword evidence="6" id="KW-0493">Microtubule</keyword>
<evidence type="ECO:0000256" key="6">
    <source>
        <dbReference type="RuleBase" id="RU000394"/>
    </source>
</evidence>
<evidence type="ECO:0000256" key="2">
    <source>
        <dbReference type="ARBA" id="ARBA00022741"/>
    </source>
</evidence>
<dbReference type="GO" id="GO:0007018">
    <property type="term" value="P:microtubule-based movement"/>
    <property type="evidence" value="ECO:0007669"/>
    <property type="project" value="InterPro"/>
</dbReference>
<dbReference type="Gene3D" id="3.40.850.10">
    <property type="entry name" value="Kinesin motor domain"/>
    <property type="match status" value="1"/>
</dbReference>
<dbReference type="InterPro" id="IPR027640">
    <property type="entry name" value="Kinesin-like_fam"/>
</dbReference>
<evidence type="ECO:0000256" key="3">
    <source>
        <dbReference type="ARBA" id="ARBA00022840"/>
    </source>
</evidence>
<dbReference type="Pfam" id="PF23735">
    <property type="entry name" value="KIF9"/>
    <property type="match status" value="1"/>
</dbReference>
<feature type="compositionally biased region" description="Polar residues" evidence="8">
    <location>
        <begin position="528"/>
        <end position="545"/>
    </location>
</feature>
<feature type="coiled-coil region" evidence="7">
    <location>
        <begin position="648"/>
        <end position="706"/>
    </location>
</feature>
<dbReference type="GO" id="GO:0003777">
    <property type="term" value="F:microtubule motor activity"/>
    <property type="evidence" value="ECO:0007669"/>
    <property type="project" value="InterPro"/>
</dbReference>
<feature type="compositionally biased region" description="Polar residues" evidence="8">
    <location>
        <begin position="876"/>
        <end position="890"/>
    </location>
</feature>
<feature type="region of interest" description="Disordered" evidence="8">
    <location>
        <begin position="439"/>
        <end position="462"/>
    </location>
</feature>
<keyword evidence="4" id="KW-0206">Cytoskeleton</keyword>
<comment type="similarity">
    <text evidence="5 6">Belongs to the TRAFAC class myosin-kinesin ATPase superfamily. Kinesin family.</text>
</comment>
<keyword evidence="5 6" id="KW-0505">Motor protein</keyword>
<evidence type="ECO:0000256" key="1">
    <source>
        <dbReference type="ARBA" id="ARBA00004245"/>
    </source>
</evidence>
<dbReference type="PANTHER" id="PTHR47968">
    <property type="entry name" value="CENTROMERE PROTEIN E"/>
    <property type="match status" value="1"/>
</dbReference>
<dbReference type="GO" id="GO:0005874">
    <property type="term" value="C:microtubule"/>
    <property type="evidence" value="ECO:0007669"/>
    <property type="project" value="UniProtKB-KW"/>
</dbReference>
<organism evidence="10 11">
    <name type="scientific">Atractosteus spatula</name>
    <name type="common">Alligator gar</name>
    <name type="synonym">Lepisosteus spatula</name>
    <dbReference type="NCBI Taxonomy" id="7917"/>
    <lineage>
        <taxon>Eukaryota</taxon>
        <taxon>Metazoa</taxon>
        <taxon>Chordata</taxon>
        <taxon>Craniata</taxon>
        <taxon>Vertebrata</taxon>
        <taxon>Euteleostomi</taxon>
        <taxon>Actinopterygii</taxon>
        <taxon>Neopterygii</taxon>
        <taxon>Holostei</taxon>
        <taxon>Semionotiformes</taxon>
        <taxon>Lepisosteidae</taxon>
        <taxon>Atractosteus</taxon>
    </lineage>
</organism>
<feature type="compositionally biased region" description="Basic and acidic residues" evidence="8">
    <location>
        <begin position="443"/>
        <end position="462"/>
    </location>
</feature>
<evidence type="ECO:0000256" key="7">
    <source>
        <dbReference type="SAM" id="Coils"/>
    </source>
</evidence>
<comment type="subcellular location">
    <subcellularLocation>
        <location evidence="1">Cytoplasm</location>
        <location evidence="1">Cytoskeleton</location>
    </subcellularLocation>
</comment>
<feature type="binding site" evidence="5">
    <location>
        <begin position="99"/>
        <end position="106"/>
    </location>
    <ligand>
        <name>ATP</name>
        <dbReference type="ChEBI" id="CHEBI:30616"/>
    </ligand>
</feature>
<protein>
    <recommendedName>
        <fullName evidence="6">Kinesin-like protein</fullName>
    </recommendedName>
</protein>
<dbReference type="PROSITE" id="PS50067">
    <property type="entry name" value="KINESIN_MOTOR_2"/>
    <property type="match status" value="1"/>
</dbReference>
<dbReference type="Pfam" id="PF00225">
    <property type="entry name" value="Kinesin"/>
    <property type="match status" value="1"/>
</dbReference>
<feature type="non-terminal residue" evidence="10">
    <location>
        <position position="1"/>
    </location>
</feature>
<dbReference type="SUPFAM" id="SSF52540">
    <property type="entry name" value="P-loop containing nucleoside triphosphate hydrolases"/>
    <property type="match status" value="1"/>
</dbReference>
<dbReference type="InterPro" id="IPR019821">
    <property type="entry name" value="Kinesin_motor_CS"/>
</dbReference>
<sequence>MCLADVTMIFQLSSDMTHKGLFVTQPDLTKSWFTVLPTMHHTALSATHLQESCFTTPFSFRFQKVFDQGAKQEDIFENIAKPVADSVLAGYNGTIFAYGQTGSGKTFTITGGPERYSDRGIIPRTLSYLYQHFSKDSSKVYTSYISYLEIYNECGYDLLDPRHEAARLEDLPKVTIMEDPEQNIHLKNLSIQQSASEEEALNLLFLGDTNRMIAETPMNQASTRSHCIFTVHLSSREPGSATVCRSKLHLVDLAGSERVSKTGVGGQLLTEAKYINLSLHYLEQVIIALSEKNRSHIPYRNSMMTSVLRDSLGGNCMTTMIATLSVDKRNIDESISTCRFAQRVALIKNEALLNEELDPALMILRLKKEIQSLREELAMVTGEQRTDQLTEDDFHMLQEKVALFLQDSDPEAALDLGPDLRKIQHCFRLLKGMVTEQQCNQGRGDEHPSSLHQADQKDQDCPTPMEMKKLRELLQQRDNEITILVNMLKREKKRAQDAVSQLELGSNGFVISRSSYRTSDAENAEGSWESSNPRQTRGSISSVSTVPHPLHKRREVEMSLGRKEAFEIFRRDHEDRINIEDNKALLKQRLFHYKQSSENSTTQDTTNTSPLELHIYELKAQLEQRRTRRAAHGVTGGTADPAETDPVEEQLRAQIEEEKKKLSSSLARRQQYHSGCTDYKATFGRLKALKTEIEHLQLLLERAKVKLQKDFEGWWSEEASRLQVSGFLLNLHHIDCAPLTEMSQAALGRRHCPGDYEVPSPVLSPMSQEEQLESTVTSGASEKEFPVRGVVEPYSPSARDLRRLFGSYLSSWSRRKLVNRSALVSQSSSLSSELRTPGYTGSSIPLTGDQQTDADILAFVRARQNLLQRTGRPETDTSLGPQRATRTLST</sequence>
<dbReference type="InterPro" id="IPR056524">
    <property type="entry name" value="KIF6/9_C"/>
</dbReference>
<evidence type="ECO:0000256" key="5">
    <source>
        <dbReference type="PROSITE-ProRule" id="PRU00283"/>
    </source>
</evidence>
<dbReference type="PRINTS" id="PR00380">
    <property type="entry name" value="KINESINHEAVY"/>
</dbReference>
<dbReference type="GO" id="GO:0008017">
    <property type="term" value="F:microtubule binding"/>
    <property type="evidence" value="ECO:0007669"/>
    <property type="project" value="InterPro"/>
</dbReference>
<keyword evidence="4" id="KW-0963">Cytoplasm</keyword>
<dbReference type="GO" id="GO:0005524">
    <property type="term" value="F:ATP binding"/>
    <property type="evidence" value="ECO:0007669"/>
    <property type="project" value="UniProtKB-UniRule"/>
</dbReference>
<keyword evidence="11" id="KW-1185">Reference proteome</keyword>
<dbReference type="AlphaFoldDB" id="A0A8J7T7P6"/>
<evidence type="ECO:0000313" key="10">
    <source>
        <dbReference type="EMBL" id="MBN3313702.1"/>
    </source>
</evidence>
<keyword evidence="3 5" id="KW-0067">ATP-binding</keyword>
<feature type="domain" description="Kinesin motor" evidence="9">
    <location>
        <begin position="1"/>
        <end position="347"/>
    </location>
</feature>
<dbReference type="InterPro" id="IPR036961">
    <property type="entry name" value="Kinesin_motor_dom_sf"/>
</dbReference>
<comment type="caution">
    <text evidence="10">The sequence shown here is derived from an EMBL/GenBank/DDBJ whole genome shotgun (WGS) entry which is preliminary data.</text>
</comment>
<name>A0A8J7T7P6_ATRSP</name>
<feature type="region of interest" description="Disordered" evidence="8">
    <location>
        <begin position="868"/>
        <end position="890"/>
    </location>
</feature>
<evidence type="ECO:0000259" key="9">
    <source>
        <dbReference type="PROSITE" id="PS50067"/>
    </source>
</evidence>
<dbReference type="InterPro" id="IPR027417">
    <property type="entry name" value="P-loop_NTPase"/>
</dbReference>
<accession>A0A8J7T7P6</accession>
<dbReference type="EMBL" id="JAAWVO010012818">
    <property type="protein sequence ID" value="MBN3313702.1"/>
    <property type="molecule type" value="Genomic_DNA"/>
</dbReference>
<dbReference type="PROSITE" id="PS00411">
    <property type="entry name" value="KINESIN_MOTOR_1"/>
    <property type="match status" value="1"/>
</dbReference>
<evidence type="ECO:0000256" key="8">
    <source>
        <dbReference type="SAM" id="MobiDB-lite"/>
    </source>
</evidence>
<gene>
    <name evidence="10" type="primary">Kif6</name>
    <name evidence="10" type="ORF">GTO95_0017858</name>
</gene>
<evidence type="ECO:0000256" key="4">
    <source>
        <dbReference type="ARBA" id="ARBA00023212"/>
    </source>
</evidence>
<dbReference type="Proteomes" id="UP000736164">
    <property type="component" value="Unassembled WGS sequence"/>
</dbReference>
<dbReference type="InterPro" id="IPR001752">
    <property type="entry name" value="Kinesin_motor_dom"/>
</dbReference>
<feature type="non-terminal residue" evidence="10">
    <location>
        <position position="890"/>
    </location>
</feature>
<dbReference type="SMART" id="SM00129">
    <property type="entry name" value="KISc"/>
    <property type="match status" value="1"/>
</dbReference>
<feature type="region of interest" description="Disordered" evidence="8">
    <location>
        <begin position="520"/>
        <end position="547"/>
    </location>
</feature>
<keyword evidence="7" id="KW-0175">Coiled coil</keyword>